<evidence type="ECO:0000259" key="1">
    <source>
        <dbReference type="Pfam" id="PF01494"/>
    </source>
</evidence>
<dbReference type="SUPFAM" id="SSF51905">
    <property type="entry name" value="FAD/NAD(P)-binding domain"/>
    <property type="match status" value="1"/>
</dbReference>
<dbReference type="Gene3D" id="3.50.50.60">
    <property type="entry name" value="FAD/NAD(P)-binding domain"/>
    <property type="match status" value="1"/>
</dbReference>
<dbReference type="PANTHER" id="PTHR42685">
    <property type="entry name" value="GERANYLGERANYL DIPHOSPHATE REDUCTASE"/>
    <property type="match status" value="1"/>
</dbReference>
<dbReference type="Proteomes" id="UP000309872">
    <property type="component" value="Unassembled WGS sequence"/>
</dbReference>
<feature type="domain" description="FAD-binding" evidence="1">
    <location>
        <begin position="6"/>
        <end position="306"/>
    </location>
</feature>
<name>A0A4V6WF70_9SPHI</name>
<proteinExistence type="predicted"/>
<dbReference type="EMBL" id="SUKA01000002">
    <property type="protein sequence ID" value="TJY67059.1"/>
    <property type="molecule type" value="Genomic_DNA"/>
</dbReference>
<dbReference type="AlphaFoldDB" id="A0A4V6WF70"/>
<reference evidence="2 3" key="1">
    <citation type="submission" date="2019-04" db="EMBL/GenBank/DDBJ databases">
        <title>Sphingobacterium olei sp. nov., isolated from oil-contaminated soil.</title>
        <authorList>
            <person name="Liu B."/>
        </authorList>
    </citation>
    <scope>NUCLEOTIDE SEQUENCE [LARGE SCALE GENOMIC DNA]</scope>
    <source>
        <strain evidence="2 3">Y3L14</strain>
    </source>
</reference>
<evidence type="ECO:0000313" key="2">
    <source>
        <dbReference type="EMBL" id="TJY67059.1"/>
    </source>
</evidence>
<dbReference type="GO" id="GO:0071949">
    <property type="term" value="F:FAD binding"/>
    <property type="evidence" value="ECO:0007669"/>
    <property type="project" value="InterPro"/>
</dbReference>
<dbReference type="InterPro" id="IPR036188">
    <property type="entry name" value="FAD/NAD-bd_sf"/>
</dbReference>
<sequence length="378" mass="42626">MGGFDYDIAIIGGGLAGLTTAIQLRKKGYTVVLFEKNSFPFHRVCGEYISFESWDYLIDCGVDLENMKLPQILKLKVSAVSGHLMTTNLDMGGFGISRYRIDGLLCARARELGVKIHDNCKVDAIQRISQEYIITSPVGDHRARMAIGSFGKRSNIDVQWKRGFTLQKPTKLNNYIGVKYHVRGADVSDDTIALHNFKNGYCGVSKIEDDKYCMCYLTTAYNLKAAGGIDEMQRTYLYQNRYLKALFEHSDFLFAQPLSISQISFDTKEPVYAGIPLIGDACGMITPLCGNGMSMAMHSGKILVQLAERYLKEQISLDSMLKIYTAEWYKHFALRLRTGRLMQSYAGKTWQTTLLVRLMKNFPLLANKIIKNTHGSKF</sequence>
<accession>A0A4V6WF70</accession>
<dbReference type="OrthoDB" id="1142316at2"/>
<evidence type="ECO:0000313" key="3">
    <source>
        <dbReference type="Proteomes" id="UP000309872"/>
    </source>
</evidence>
<keyword evidence="3" id="KW-1185">Reference proteome</keyword>
<protein>
    <submittedName>
        <fullName evidence="2">NAD(P)/FAD-dependent oxidoreductase</fullName>
    </submittedName>
</protein>
<gene>
    <name evidence="2" type="ORF">FAZ19_09205</name>
</gene>
<dbReference type="PANTHER" id="PTHR42685:SF22">
    <property type="entry name" value="CONDITIONED MEDIUM FACTOR RECEPTOR 1"/>
    <property type="match status" value="1"/>
</dbReference>
<dbReference type="PRINTS" id="PR00420">
    <property type="entry name" value="RNGMNOXGNASE"/>
</dbReference>
<dbReference type="RefSeq" id="WP_136820407.1">
    <property type="nucleotide sequence ID" value="NZ_BMJX01000002.1"/>
</dbReference>
<dbReference type="InterPro" id="IPR002938">
    <property type="entry name" value="FAD-bd"/>
</dbReference>
<dbReference type="InterPro" id="IPR050407">
    <property type="entry name" value="Geranylgeranyl_reductase"/>
</dbReference>
<comment type="caution">
    <text evidence="2">The sequence shown here is derived from an EMBL/GenBank/DDBJ whole genome shotgun (WGS) entry which is preliminary data.</text>
</comment>
<dbReference type="Pfam" id="PF01494">
    <property type="entry name" value="FAD_binding_3"/>
    <property type="match status" value="1"/>
</dbReference>
<organism evidence="2 3">
    <name type="scientific">Sphingobacterium alkalisoli</name>
    <dbReference type="NCBI Taxonomy" id="1874115"/>
    <lineage>
        <taxon>Bacteria</taxon>
        <taxon>Pseudomonadati</taxon>
        <taxon>Bacteroidota</taxon>
        <taxon>Sphingobacteriia</taxon>
        <taxon>Sphingobacteriales</taxon>
        <taxon>Sphingobacteriaceae</taxon>
        <taxon>Sphingobacterium</taxon>
    </lineage>
</organism>